<reference evidence="2 3" key="1">
    <citation type="submission" date="2022-10" db="EMBL/GenBank/DDBJ databases">
        <title>Chitinophaga nivalis PC15 sp. nov., isolated from Pyeongchang county, South Korea.</title>
        <authorList>
            <person name="Trinh H.N."/>
        </authorList>
    </citation>
    <scope>NUCLEOTIDE SEQUENCE [LARGE SCALE GENOMIC DNA]</scope>
    <source>
        <strain evidence="2 3">PC14</strain>
    </source>
</reference>
<evidence type="ECO:0000313" key="2">
    <source>
        <dbReference type="EMBL" id="MCW3483141.1"/>
    </source>
</evidence>
<dbReference type="InterPro" id="IPR029039">
    <property type="entry name" value="Flavoprotein-like_sf"/>
</dbReference>
<organism evidence="2 3">
    <name type="scientific">Chitinophaga nivalis</name>
    <dbReference type="NCBI Taxonomy" id="2991709"/>
    <lineage>
        <taxon>Bacteria</taxon>
        <taxon>Pseudomonadati</taxon>
        <taxon>Bacteroidota</taxon>
        <taxon>Chitinophagia</taxon>
        <taxon>Chitinophagales</taxon>
        <taxon>Chitinophagaceae</taxon>
        <taxon>Chitinophaga</taxon>
    </lineage>
</organism>
<dbReference type="Pfam" id="PF03358">
    <property type="entry name" value="FMN_red"/>
    <property type="match status" value="1"/>
</dbReference>
<keyword evidence="3" id="KW-1185">Reference proteome</keyword>
<comment type="caution">
    <text evidence="2">The sequence shown here is derived from an EMBL/GenBank/DDBJ whole genome shotgun (WGS) entry which is preliminary data.</text>
</comment>
<feature type="domain" description="NADPH-dependent FMN reductase-like" evidence="1">
    <location>
        <begin position="1"/>
        <end position="139"/>
    </location>
</feature>
<sequence>MSALIINGALEGYTGQNIANTFASLLQEKGIDTRIFQVANCLVPPFQLSGTPPTPATLEMVQLFREADLHIWLAPLYHGSIPGMMKNCFDWLELSATATPPYLTNKVVGMVCWADGGHALNGIVTMDAVAKSLRAWTLPLTIPIIKSQLYDAPQNGVISSGYKNKFDTMVQLLTNTVHPVTAIR</sequence>
<evidence type="ECO:0000259" key="1">
    <source>
        <dbReference type="Pfam" id="PF03358"/>
    </source>
</evidence>
<dbReference type="RefSeq" id="WP_264728171.1">
    <property type="nucleotide sequence ID" value="NZ_JAPDNR010000001.1"/>
</dbReference>
<dbReference type="EMBL" id="JAPDNS010000001">
    <property type="protein sequence ID" value="MCW3483141.1"/>
    <property type="molecule type" value="Genomic_DNA"/>
</dbReference>
<dbReference type="Proteomes" id="UP001207742">
    <property type="component" value="Unassembled WGS sequence"/>
</dbReference>
<protein>
    <submittedName>
        <fullName evidence="2">NAD(P)H-dependent oxidoreductase</fullName>
    </submittedName>
</protein>
<gene>
    <name evidence="2" type="ORF">OL497_04515</name>
</gene>
<evidence type="ECO:0000313" key="3">
    <source>
        <dbReference type="Proteomes" id="UP001207742"/>
    </source>
</evidence>
<name>A0ABT3IGU4_9BACT</name>
<proteinExistence type="predicted"/>
<dbReference type="InterPro" id="IPR005025">
    <property type="entry name" value="FMN_Rdtase-like_dom"/>
</dbReference>
<accession>A0ABT3IGU4</accession>
<dbReference type="SUPFAM" id="SSF52218">
    <property type="entry name" value="Flavoproteins"/>
    <property type="match status" value="1"/>
</dbReference>
<dbReference type="Gene3D" id="3.40.50.360">
    <property type="match status" value="1"/>
</dbReference>